<gene>
    <name evidence="4" type="ORF">HYR64_00995</name>
</gene>
<keyword evidence="3" id="KW-0472">Membrane</keyword>
<protein>
    <recommendedName>
        <fullName evidence="6">Flotillin family protein</fullName>
    </recommendedName>
</protein>
<sequence>MDTAPVWITIAVVVVFVIPFLVTRMLRTVDAGSIRIVSWMSGRVAVYKGPCKAWEAPLLTTCATLPSKAINIDLDIADQTADVDRTGQPRPIKVRVLASAIVSVGDSNEMIRTAANRFFAKPGLEQTSTLTDLLTSTGRRAINLLHHDELFNSRASFNQAAEDAAALAHAPAPLATASGEEDDRLAIIIKSACSRELQDLGLVFNSLNIKEVQSEVAEARRRQSAVEAKANADIVTADQERRAREAQLGAEQAVNDKQRDLEQRRAQNAAVIAEAEAKKQEALQALREAELRATQIAQALADAQKVKLQAQAAAEADAVRIRTVASAQAEAIREVNAAIAEGGNAYLALRQLELLPEIAPVIANALAQARLVNIASDGRGAAGGATDQITGVIQTILAAQLVTGVLQDGKGPREQAVASVAPRAAPTPAPLPPIVTPPPQVRIPAKPPSTD</sequence>
<dbReference type="InterPro" id="IPR036013">
    <property type="entry name" value="Band_7/SPFH_dom_sf"/>
</dbReference>
<reference evidence="4" key="1">
    <citation type="submission" date="2020-07" db="EMBL/GenBank/DDBJ databases">
        <title>Huge and variable diversity of episymbiotic CPR bacteria and DPANN archaea in groundwater ecosystems.</title>
        <authorList>
            <person name="He C.Y."/>
            <person name="Keren R."/>
            <person name="Whittaker M."/>
            <person name="Farag I.F."/>
            <person name="Doudna J."/>
            <person name="Cate J.H.D."/>
            <person name="Banfield J.F."/>
        </authorList>
    </citation>
    <scope>NUCLEOTIDE SEQUENCE</scope>
    <source>
        <strain evidence="4">NC_groundwater_17_Pr7_B-0.1um_64_12</strain>
    </source>
</reference>
<evidence type="ECO:0000256" key="2">
    <source>
        <dbReference type="SAM" id="MobiDB-lite"/>
    </source>
</evidence>
<feature type="region of interest" description="Disordered" evidence="2">
    <location>
        <begin position="412"/>
        <end position="451"/>
    </location>
</feature>
<dbReference type="Gene3D" id="3.30.479.30">
    <property type="entry name" value="Band 7 domain"/>
    <property type="match status" value="1"/>
</dbReference>
<feature type="coiled-coil region" evidence="1">
    <location>
        <begin position="272"/>
        <end position="306"/>
    </location>
</feature>
<feature type="compositionally biased region" description="Pro residues" evidence="2">
    <location>
        <begin position="425"/>
        <end position="451"/>
    </location>
</feature>
<comment type="caution">
    <text evidence="4">The sequence shown here is derived from an EMBL/GenBank/DDBJ whole genome shotgun (WGS) entry which is preliminary data.</text>
</comment>
<accession>A0A931PSQ3</accession>
<proteinExistence type="predicted"/>
<organism evidence="4 5">
    <name type="scientific">Fimbriimonas ginsengisoli</name>
    <dbReference type="NCBI Taxonomy" id="1005039"/>
    <lineage>
        <taxon>Bacteria</taxon>
        <taxon>Bacillati</taxon>
        <taxon>Armatimonadota</taxon>
        <taxon>Fimbriimonadia</taxon>
        <taxon>Fimbriimonadales</taxon>
        <taxon>Fimbriimonadaceae</taxon>
        <taxon>Fimbriimonas</taxon>
    </lineage>
</organism>
<name>A0A931PSQ3_FIMGI</name>
<keyword evidence="3" id="KW-0812">Transmembrane</keyword>
<dbReference type="AlphaFoldDB" id="A0A931PSQ3"/>
<keyword evidence="3" id="KW-1133">Transmembrane helix</keyword>
<feature type="compositionally biased region" description="Low complexity" evidence="2">
    <location>
        <begin position="415"/>
        <end position="424"/>
    </location>
</feature>
<dbReference type="EMBL" id="JACOSL010000006">
    <property type="protein sequence ID" value="MBI1755668.1"/>
    <property type="molecule type" value="Genomic_DNA"/>
</dbReference>
<evidence type="ECO:0000256" key="1">
    <source>
        <dbReference type="SAM" id="Coils"/>
    </source>
</evidence>
<evidence type="ECO:0000313" key="5">
    <source>
        <dbReference type="Proteomes" id="UP000727962"/>
    </source>
</evidence>
<dbReference type="Proteomes" id="UP000727962">
    <property type="component" value="Unassembled WGS sequence"/>
</dbReference>
<evidence type="ECO:0000256" key="3">
    <source>
        <dbReference type="SAM" id="Phobius"/>
    </source>
</evidence>
<evidence type="ECO:0000313" key="4">
    <source>
        <dbReference type="EMBL" id="MBI1755668.1"/>
    </source>
</evidence>
<feature type="transmembrane region" description="Helical" evidence="3">
    <location>
        <begin position="6"/>
        <end position="26"/>
    </location>
</feature>
<evidence type="ECO:0008006" key="6">
    <source>
        <dbReference type="Google" id="ProtNLM"/>
    </source>
</evidence>
<keyword evidence="1" id="KW-0175">Coiled coil</keyword>